<evidence type="ECO:0000313" key="2">
    <source>
        <dbReference type="Proteomes" id="UP001164459"/>
    </source>
</evidence>
<gene>
    <name evidence="1" type="ORF">O0S08_37965</name>
</gene>
<evidence type="ECO:0000313" key="1">
    <source>
        <dbReference type="EMBL" id="WAS92004.1"/>
    </source>
</evidence>
<dbReference type="InterPro" id="IPR011989">
    <property type="entry name" value="ARM-like"/>
</dbReference>
<protein>
    <recommendedName>
        <fullName evidence="3">HEAT repeat protein</fullName>
    </recommendedName>
</protein>
<dbReference type="SUPFAM" id="SSF48371">
    <property type="entry name" value="ARM repeat"/>
    <property type="match status" value="2"/>
</dbReference>
<dbReference type="Proteomes" id="UP001164459">
    <property type="component" value="Chromosome"/>
</dbReference>
<proteinExistence type="predicted"/>
<reference evidence="1" key="1">
    <citation type="submission" date="2022-11" db="EMBL/GenBank/DDBJ databases">
        <title>Minimal conservation of predation-associated metabolite biosynthetic gene clusters underscores biosynthetic potential of Myxococcota including descriptions for ten novel species: Archangium lansinium sp. nov., Myxococcus landrumus sp. nov., Nannocystis bai.</title>
        <authorList>
            <person name="Ahearne A."/>
            <person name="Stevens C."/>
            <person name="Dowd S."/>
        </authorList>
    </citation>
    <scope>NUCLEOTIDE SEQUENCE</scope>
    <source>
        <strain evidence="1">Fl3</strain>
    </source>
</reference>
<name>A0ABY7GYY3_9BACT</name>
<dbReference type="InterPro" id="IPR016024">
    <property type="entry name" value="ARM-type_fold"/>
</dbReference>
<keyword evidence="2" id="KW-1185">Reference proteome</keyword>
<organism evidence="1 2">
    <name type="scientific">Nannocystis punicea</name>
    <dbReference type="NCBI Taxonomy" id="2995304"/>
    <lineage>
        <taxon>Bacteria</taxon>
        <taxon>Pseudomonadati</taxon>
        <taxon>Myxococcota</taxon>
        <taxon>Polyangia</taxon>
        <taxon>Nannocystales</taxon>
        <taxon>Nannocystaceae</taxon>
        <taxon>Nannocystis</taxon>
    </lineage>
</organism>
<evidence type="ECO:0008006" key="3">
    <source>
        <dbReference type="Google" id="ProtNLM"/>
    </source>
</evidence>
<sequence length="519" mass="56881">MRDRLAWSGLDPKLWASMAGAVIPHAKIRDAHDRSWTARLLARFVADDLDPDERDEIATTLEILADPRAEAPLAAILADRARPEMLRRAAAWILRSSDAVDRATLPALLRDGDRVEQGHAVLAMDHGHAELVAAIAAAPDHPLHLEAIQTMAWDFEPPRFQALKIAALAHADPEVREAAAEVLIWDEPVAAEEPLLRAIHDPDDAVAVAAAKTLEYYPSRRVLLGLAEMRAAGGERGKAADDAICGLGAPFSHTLHKAEGARREALMAWMKPVWDILALTEEDLLPDSYRPPASATPVRQPLDARRLMRDLADVDGAWDEKVRRLRASPSLVGPADRARLVPFLVEHPDPLVRSSCGHLLAAWGEQEALIRLTGDARFTVVKSAMYSLGKTMPSAAAARCAREHLDRPWVTSTHAYETLATYVAHAPASEAVPFLTERAAEDSRESVCHHAVDALIELHATRELAGLLPLLEAPPRVTWAVHLALLKACRKLGLDASRFLERLREVDDLYVQDALSLAL</sequence>
<dbReference type="Gene3D" id="1.25.10.10">
    <property type="entry name" value="Leucine-rich Repeat Variant"/>
    <property type="match status" value="2"/>
</dbReference>
<dbReference type="RefSeq" id="WP_269034356.1">
    <property type="nucleotide sequence ID" value="NZ_CP114040.1"/>
</dbReference>
<dbReference type="EMBL" id="CP114040">
    <property type="protein sequence ID" value="WAS92004.1"/>
    <property type="molecule type" value="Genomic_DNA"/>
</dbReference>
<accession>A0ABY7GYY3</accession>